<dbReference type="InterPro" id="IPR000483">
    <property type="entry name" value="Cys-rich_flank_reg_C"/>
</dbReference>
<evidence type="ECO:0000256" key="1">
    <source>
        <dbReference type="ARBA" id="ARBA00004479"/>
    </source>
</evidence>
<dbReference type="Ensembl" id="ENSOCUT00000021002.3">
    <property type="protein sequence ID" value="ENSOCUP00000023993.3"/>
    <property type="gene ID" value="ENSOCUG00000026293.3"/>
</dbReference>
<dbReference type="SUPFAM" id="SSF52058">
    <property type="entry name" value="L domain-like"/>
    <property type="match status" value="1"/>
</dbReference>
<dbReference type="AlphaFoldDB" id="G1U3M9"/>
<keyword evidence="7 11" id="KW-0472">Membrane</keyword>
<reference evidence="14 15" key="1">
    <citation type="journal article" date="2011" name="Nature">
        <title>A high-resolution map of human evolutionary constraint using 29 mammals.</title>
        <authorList>
            <person name="Lindblad-Toh K."/>
            <person name="Garber M."/>
            <person name="Zuk O."/>
            <person name="Lin M.F."/>
            <person name="Parker B.J."/>
            <person name="Washietl S."/>
            <person name="Kheradpour P."/>
            <person name="Ernst J."/>
            <person name="Jordan G."/>
            <person name="Mauceli E."/>
            <person name="Ward L.D."/>
            <person name="Lowe C.B."/>
            <person name="Holloway A.K."/>
            <person name="Clamp M."/>
            <person name="Gnerre S."/>
            <person name="Alfoldi J."/>
            <person name="Beal K."/>
            <person name="Chang J."/>
            <person name="Clawson H."/>
            <person name="Cuff J."/>
            <person name="Di Palma F."/>
            <person name="Fitzgerald S."/>
            <person name="Flicek P."/>
            <person name="Guttman M."/>
            <person name="Hubisz M.J."/>
            <person name="Jaffe D.B."/>
            <person name="Jungreis I."/>
            <person name="Kent W.J."/>
            <person name="Kostka D."/>
            <person name="Lara M."/>
            <person name="Martins A.L."/>
            <person name="Massingham T."/>
            <person name="Moltke I."/>
            <person name="Raney B.J."/>
            <person name="Rasmussen M.D."/>
            <person name="Robinson J."/>
            <person name="Stark A."/>
            <person name="Vilella A.J."/>
            <person name="Wen J."/>
            <person name="Xie X."/>
            <person name="Zody M.C."/>
            <person name="Baldwin J."/>
            <person name="Bloom T."/>
            <person name="Chin C.W."/>
            <person name="Heiman D."/>
            <person name="Nicol R."/>
            <person name="Nusbaum C."/>
            <person name="Young S."/>
            <person name="Wilkinson J."/>
            <person name="Worley K.C."/>
            <person name="Kovar C.L."/>
            <person name="Muzny D.M."/>
            <person name="Gibbs R.A."/>
            <person name="Cree A."/>
            <person name="Dihn H.H."/>
            <person name="Fowler G."/>
            <person name="Jhangiani S."/>
            <person name="Joshi V."/>
            <person name="Lee S."/>
            <person name="Lewis L.R."/>
            <person name="Nazareth L.V."/>
            <person name="Okwuonu G."/>
            <person name="Santibanez J."/>
            <person name="Warren W.C."/>
            <person name="Mardis E.R."/>
            <person name="Weinstock G.M."/>
            <person name="Wilson R.K."/>
            <person name="Delehaunty K."/>
            <person name="Dooling D."/>
            <person name="Fronik C."/>
            <person name="Fulton L."/>
            <person name="Fulton B."/>
            <person name="Graves T."/>
            <person name="Minx P."/>
            <person name="Sodergren E."/>
            <person name="Birney E."/>
            <person name="Margulies E.H."/>
            <person name="Herrero J."/>
            <person name="Green E.D."/>
            <person name="Haussler D."/>
            <person name="Siepel A."/>
            <person name="Goldman N."/>
            <person name="Pollard K.S."/>
            <person name="Pedersen J.S."/>
            <person name="Lander E.S."/>
            <person name="Kellis M."/>
        </authorList>
    </citation>
    <scope>NUCLEOTIDE SEQUENCE [LARGE SCALE GENOMIC DNA]</scope>
    <source>
        <strain evidence="14 15">Thorbecke inbred</strain>
    </source>
</reference>
<evidence type="ECO:0000256" key="6">
    <source>
        <dbReference type="ARBA" id="ARBA00022989"/>
    </source>
</evidence>
<dbReference type="SMR" id="G1U3M9"/>
<dbReference type="SMART" id="SM00082">
    <property type="entry name" value="LRRCT"/>
    <property type="match status" value="1"/>
</dbReference>
<comment type="subcellular location">
    <subcellularLocation>
        <location evidence="1">Membrane</location>
        <topology evidence="1">Single-pass type I membrane protein</topology>
    </subcellularLocation>
</comment>
<dbReference type="FunCoup" id="G1U3M9">
    <property type="interactions" value="2"/>
</dbReference>
<evidence type="ECO:0000256" key="7">
    <source>
        <dbReference type="ARBA" id="ARBA00023136"/>
    </source>
</evidence>
<keyword evidence="6 11" id="KW-1133">Transmembrane helix</keyword>
<dbReference type="FunFam" id="3.80.10.10:FF:000503">
    <property type="entry name" value="Leucine rich repeats and transmembrane domains 1"/>
    <property type="match status" value="1"/>
</dbReference>
<keyword evidence="15" id="KW-1185">Reference proteome</keyword>
<evidence type="ECO:0000313" key="15">
    <source>
        <dbReference type="Proteomes" id="UP000001811"/>
    </source>
</evidence>
<dbReference type="InterPro" id="IPR050467">
    <property type="entry name" value="LRFN"/>
</dbReference>
<evidence type="ECO:0000259" key="12">
    <source>
        <dbReference type="SMART" id="SM00013"/>
    </source>
</evidence>
<feature type="compositionally biased region" description="Basic and acidic residues" evidence="10">
    <location>
        <begin position="376"/>
        <end position="386"/>
    </location>
</feature>
<sequence length="386" mass="41921">MKKVKATMSSRVQKVSSISSVTLPVDSKGRKILTHSLSTSSNATCCLSVLGELFLLLSLVCLLPGACGCPEKCHCHSSRFVDCSQQRLAEVPSDLPPQTLTLHLQDNQIHQLPAFAFRSVPQLMTLNLANNSLSNLAPGAFHGLQHLEVLNLTHNSLLSLDSTLSHSLPQLRELDLSSNYISHLPTSLAETWENLTTFAVRQNRLQHLDRALLESMPRVKLLYLKDNLWKCNCSLLGLKLWLEKFIYKGGTTDGIVCGSPDPWKGEKLLTIPHELYRPCPPPSPDPVSSQAQQPGSAHGVALTPTEIHSSECELKPKPRPANLRHAIATIVITGVVCGIVCLMMLAAAVYGCTYAAITAQYHGKSAAQSNEPGKTAGKELFDSSPA</sequence>
<dbReference type="Proteomes" id="UP000001811">
    <property type="component" value="Chromosome 9"/>
</dbReference>
<feature type="region of interest" description="Disordered" evidence="10">
    <location>
        <begin position="365"/>
        <end position="386"/>
    </location>
</feature>
<dbReference type="PANTHER" id="PTHR45842:SF12">
    <property type="entry name" value="KEKKON 5, ISOFORM A"/>
    <property type="match status" value="1"/>
</dbReference>
<keyword evidence="3 11" id="KW-0812">Transmembrane</keyword>
<evidence type="ECO:0000256" key="8">
    <source>
        <dbReference type="ARBA" id="ARBA00023180"/>
    </source>
</evidence>
<feature type="domain" description="LRRCT" evidence="13">
    <location>
        <begin position="227"/>
        <end position="280"/>
    </location>
</feature>
<gene>
    <name evidence="14" type="primary">LRTM1</name>
</gene>
<dbReference type="SMART" id="SM00369">
    <property type="entry name" value="LRR_TYP"/>
    <property type="match status" value="5"/>
</dbReference>
<keyword evidence="5" id="KW-0677">Repeat</keyword>
<evidence type="ECO:0000256" key="5">
    <source>
        <dbReference type="ARBA" id="ARBA00022737"/>
    </source>
</evidence>
<keyword evidence="2" id="KW-0433">Leucine-rich repeat</keyword>
<dbReference type="HOGENOM" id="CLU_038584_0_0_1"/>
<reference evidence="14" key="2">
    <citation type="submission" date="2025-08" db="UniProtKB">
        <authorList>
            <consortium name="Ensembl"/>
        </authorList>
    </citation>
    <scope>IDENTIFICATION</scope>
    <source>
        <strain evidence="14">Thorbecke</strain>
    </source>
</reference>
<dbReference type="GO" id="GO:0016020">
    <property type="term" value="C:membrane"/>
    <property type="evidence" value="ECO:0007669"/>
    <property type="project" value="UniProtKB-SubCell"/>
</dbReference>
<keyword evidence="4" id="KW-0732">Signal</keyword>
<dbReference type="GeneTree" id="ENSGT00940000158933"/>
<dbReference type="InterPro" id="IPR001611">
    <property type="entry name" value="Leu-rich_rpt"/>
</dbReference>
<dbReference type="InterPro" id="IPR003591">
    <property type="entry name" value="Leu-rich_rpt_typical-subtyp"/>
</dbReference>
<dbReference type="STRING" id="9986.ENSOCUP00000023993"/>
<evidence type="ECO:0000259" key="13">
    <source>
        <dbReference type="SMART" id="SM00082"/>
    </source>
</evidence>
<dbReference type="Pfam" id="PF13855">
    <property type="entry name" value="LRR_8"/>
    <property type="match status" value="2"/>
</dbReference>
<organism evidence="14 15">
    <name type="scientific">Oryctolagus cuniculus</name>
    <name type="common">Rabbit</name>
    <dbReference type="NCBI Taxonomy" id="9986"/>
    <lineage>
        <taxon>Eukaryota</taxon>
        <taxon>Metazoa</taxon>
        <taxon>Chordata</taxon>
        <taxon>Craniata</taxon>
        <taxon>Vertebrata</taxon>
        <taxon>Euteleostomi</taxon>
        <taxon>Mammalia</taxon>
        <taxon>Eutheria</taxon>
        <taxon>Euarchontoglires</taxon>
        <taxon>Glires</taxon>
        <taxon>Lagomorpha</taxon>
        <taxon>Leporidae</taxon>
        <taxon>Oryctolagus</taxon>
    </lineage>
</organism>
<dbReference type="PROSITE" id="PS51450">
    <property type="entry name" value="LRR"/>
    <property type="match status" value="2"/>
</dbReference>
<feature type="transmembrane region" description="Helical" evidence="11">
    <location>
        <begin position="326"/>
        <end position="350"/>
    </location>
</feature>
<dbReference type="PANTHER" id="PTHR45842">
    <property type="entry name" value="SYNAPTIC ADHESION-LIKE MOLECULE SALM"/>
    <property type="match status" value="1"/>
</dbReference>
<dbReference type="InterPro" id="IPR032675">
    <property type="entry name" value="LRR_dom_sf"/>
</dbReference>
<dbReference type="FunFam" id="3.80.10.10:FF:000382">
    <property type="entry name" value="Leucine rich repeats and transmembrane domains 1"/>
    <property type="match status" value="1"/>
</dbReference>
<dbReference type="PaxDb" id="9986-ENSOCUP00000023993"/>
<evidence type="ECO:0000256" key="3">
    <source>
        <dbReference type="ARBA" id="ARBA00022692"/>
    </source>
</evidence>
<evidence type="ECO:0000256" key="4">
    <source>
        <dbReference type="ARBA" id="ARBA00022729"/>
    </source>
</evidence>
<feature type="region of interest" description="Disordered" evidence="10">
    <location>
        <begin position="280"/>
        <end position="300"/>
    </location>
</feature>
<protein>
    <recommendedName>
        <fullName evidence="9">Leucine-rich repeat and transmembrane domain-containing protein 1</fullName>
    </recommendedName>
</protein>
<feature type="domain" description="LRRNT" evidence="12">
    <location>
        <begin position="68"/>
        <end position="101"/>
    </location>
</feature>
<dbReference type="EMBL" id="AAGW02044213">
    <property type="status" value="NOT_ANNOTATED_CDS"/>
    <property type="molecule type" value="Genomic_DNA"/>
</dbReference>
<dbReference type="eggNOG" id="KOG0619">
    <property type="taxonomic scope" value="Eukaryota"/>
</dbReference>
<evidence type="ECO:0000256" key="2">
    <source>
        <dbReference type="ARBA" id="ARBA00022614"/>
    </source>
</evidence>
<accession>G1U3M9</accession>
<dbReference type="InParanoid" id="G1U3M9"/>
<evidence type="ECO:0000256" key="10">
    <source>
        <dbReference type="SAM" id="MobiDB-lite"/>
    </source>
</evidence>
<proteinExistence type="predicted"/>
<reference evidence="14" key="3">
    <citation type="submission" date="2025-09" db="UniProtKB">
        <authorList>
            <consortium name="Ensembl"/>
        </authorList>
    </citation>
    <scope>IDENTIFICATION</scope>
    <source>
        <strain evidence="14">Thorbecke</strain>
    </source>
</reference>
<keyword evidence="8" id="KW-0325">Glycoprotein</keyword>
<name>G1U3M9_RABIT</name>
<dbReference type="Bgee" id="ENSOCUG00000026293">
    <property type="expression patterns" value="Expressed in frontal cortex and 4 other cell types or tissues"/>
</dbReference>
<dbReference type="SMART" id="SM00013">
    <property type="entry name" value="LRRNT"/>
    <property type="match status" value="1"/>
</dbReference>
<evidence type="ECO:0000313" key="14">
    <source>
        <dbReference type="Ensembl" id="ENSOCUP00000023993.3"/>
    </source>
</evidence>
<dbReference type="InterPro" id="IPR000372">
    <property type="entry name" value="LRRNT"/>
</dbReference>
<evidence type="ECO:0000256" key="11">
    <source>
        <dbReference type="SAM" id="Phobius"/>
    </source>
</evidence>
<evidence type="ECO:0000256" key="9">
    <source>
        <dbReference type="ARBA" id="ARBA00071618"/>
    </source>
</evidence>
<dbReference type="Gene3D" id="3.80.10.10">
    <property type="entry name" value="Ribonuclease Inhibitor"/>
    <property type="match status" value="2"/>
</dbReference>